<dbReference type="EMBL" id="CP137314">
    <property type="protein sequence ID" value="WQF89792.1"/>
    <property type="molecule type" value="Genomic_DNA"/>
</dbReference>
<organism evidence="1 2">
    <name type="scientific">Colletotrichum destructivum</name>
    <dbReference type="NCBI Taxonomy" id="34406"/>
    <lineage>
        <taxon>Eukaryota</taxon>
        <taxon>Fungi</taxon>
        <taxon>Dikarya</taxon>
        <taxon>Ascomycota</taxon>
        <taxon>Pezizomycotina</taxon>
        <taxon>Sordariomycetes</taxon>
        <taxon>Hypocreomycetidae</taxon>
        <taxon>Glomerellales</taxon>
        <taxon>Glomerellaceae</taxon>
        <taxon>Colletotrichum</taxon>
        <taxon>Colletotrichum destructivum species complex</taxon>
    </lineage>
</organism>
<name>A0AAX4J359_9PEZI</name>
<proteinExistence type="predicted"/>
<evidence type="ECO:0000313" key="1">
    <source>
        <dbReference type="EMBL" id="WQF89792.1"/>
    </source>
</evidence>
<dbReference type="KEGG" id="cdet:87951306"/>
<keyword evidence="2" id="KW-1185">Reference proteome</keyword>
<dbReference type="AlphaFoldDB" id="A0AAX4J359"/>
<evidence type="ECO:0000313" key="2">
    <source>
        <dbReference type="Proteomes" id="UP001322277"/>
    </source>
</evidence>
<accession>A0AAX4J359</accession>
<dbReference type="Proteomes" id="UP001322277">
    <property type="component" value="Chromosome 10"/>
</dbReference>
<protein>
    <submittedName>
        <fullName evidence="1">Uncharacterized protein</fullName>
    </submittedName>
</protein>
<dbReference type="GeneID" id="87951306"/>
<dbReference type="RefSeq" id="XP_062787013.1">
    <property type="nucleotide sequence ID" value="XM_062930962.1"/>
</dbReference>
<reference evidence="2" key="1">
    <citation type="journal article" date="2023" name="bioRxiv">
        <title>Complete genome of the Medicago anthracnose fungus, Colletotrichum destructivum, reveals a mini-chromosome-like region within a core chromosome.</title>
        <authorList>
            <person name="Lapalu N."/>
            <person name="Simon A."/>
            <person name="Lu A."/>
            <person name="Plaumann P.-L."/>
            <person name="Amselem J."/>
            <person name="Pigne S."/>
            <person name="Auger A."/>
            <person name="Koch C."/>
            <person name="Dallery J.-F."/>
            <person name="O'Connell R.J."/>
        </authorList>
    </citation>
    <scope>NUCLEOTIDE SEQUENCE [LARGE SCALE GENOMIC DNA]</scope>
    <source>
        <strain evidence="2">CBS 520.97</strain>
    </source>
</reference>
<gene>
    <name evidence="1" type="ORF">CDEST_14806</name>
</gene>
<sequence>MGAGVGGGTHGPPGERVQTGRCAWLGPKMRLTQVVICFFSTSTPLYHASHQQGDAGLLQPSLSISSILSLSLSLTLVR</sequence>